<feature type="domain" description="F-box" evidence="1">
    <location>
        <begin position="45"/>
        <end position="92"/>
    </location>
</feature>
<keyword evidence="3" id="KW-1185">Reference proteome</keyword>
<dbReference type="AlphaFoldDB" id="A0A8T0A1K4"/>
<sequence length="396" mass="47417">MGNKVSKLFKGCRRRLFRKKNKKVEQTAECLSNVEKGMEYLSNVEKGMEYLSNEILIKILKNLNYYELSTLKQTCRCFNEFINKYNLARKKFFIMYFHICILRFVGHKNVYLKHDSKAIDFPLSNVLQEKWQSALDQKMPLFITNNIYYHYSCNSVVEISLGDEEELKRKIVKFPLFPKSIEDLKIVRYWLKRLFLCNFIYLRMDVFIFNPDMVKLLFDNDEFIKMKFNCQEVTISIHKQPIDIWNFLFDYLVINRILIITFDYGRILKEDRIIILEKLINEGYRFPEVFLNRNCEPSVGRIYRATNLLILYNQLINHLETATDLTKMVNKIRFHCGNWSSSEIIVKGVELNEDNNGKKSYKLTNINNPNMKFSIKWTFKENENEKIKEIEISKIK</sequence>
<dbReference type="PROSITE" id="PS50181">
    <property type="entry name" value="FBOX"/>
    <property type="match status" value="1"/>
</dbReference>
<gene>
    <name evidence="2" type="ORF">Mgra_00001072</name>
</gene>
<dbReference type="Proteomes" id="UP000605970">
    <property type="component" value="Unassembled WGS sequence"/>
</dbReference>
<dbReference type="SUPFAM" id="SSF81383">
    <property type="entry name" value="F-box domain"/>
    <property type="match status" value="1"/>
</dbReference>
<dbReference type="InterPro" id="IPR036047">
    <property type="entry name" value="F-box-like_dom_sf"/>
</dbReference>
<dbReference type="OrthoDB" id="435188at2759"/>
<evidence type="ECO:0000313" key="3">
    <source>
        <dbReference type="Proteomes" id="UP000605970"/>
    </source>
</evidence>
<proteinExistence type="predicted"/>
<dbReference type="Pfam" id="PF12937">
    <property type="entry name" value="F-box-like"/>
    <property type="match status" value="1"/>
</dbReference>
<protein>
    <submittedName>
        <fullName evidence="2">F-box domain-containing protein</fullName>
    </submittedName>
</protein>
<organism evidence="2 3">
    <name type="scientific">Meloidogyne graminicola</name>
    <dbReference type="NCBI Taxonomy" id="189291"/>
    <lineage>
        <taxon>Eukaryota</taxon>
        <taxon>Metazoa</taxon>
        <taxon>Ecdysozoa</taxon>
        <taxon>Nematoda</taxon>
        <taxon>Chromadorea</taxon>
        <taxon>Rhabditida</taxon>
        <taxon>Tylenchina</taxon>
        <taxon>Tylenchomorpha</taxon>
        <taxon>Tylenchoidea</taxon>
        <taxon>Meloidogynidae</taxon>
        <taxon>Meloidogyninae</taxon>
        <taxon>Meloidogyne</taxon>
    </lineage>
</organism>
<comment type="caution">
    <text evidence="2">The sequence shown here is derived from an EMBL/GenBank/DDBJ whole genome shotgun (WGS) entry which is preliminary data.</text>
</comment>
<accession>A0A8T0A1K4</accession>
<evidence type="ECO:0000313" key="2">
    <source>
        <dbReference type="EMBL" id="KAF7639402.1"/>
    </source>
</evidence>
<name>A0A8T0A1K4_9BILA</name>
<dbReference type="EMBL" id="JABEBT010000005">
    <property type="protein sequence ID" value="KAF7639402.1"/>
    <property type="molecule type" value="Genomic_DNA"/>
</dbReference>
<reference evidence="2" key="1">
    <citation type="journal article" date="2020" name="Ecol. Evol.">
        <title>Genome structure and content of the rice root-knot nematode (Meloidogyne graminicola).</title>
        <authorList>
            <person name="Phan N.T."/>
            <person name="Danchin E.G.J."/>
            <person name="Klopp C."/>
            <person name="Perfus-Barbeoch L."/>
            <person name="Kozlowski D.K."/>
            <person name="Koutsovoulos G.D."/>
            <person name="Lopez-Roques C."/>
            <person name="Bouchez O."/>
            <person name="Zahm M."/>
            <person name="Besnard G."/>
            <person name="Bellafiore S."/>
        </authorList>
    </citation>
    <scope>NUCLEOTIDE SEQUENCE</scope>
    <source>
        <strain evidence="2">VN-18</strain>
    </source>
</reference>
<dbReference type="CDD" id="cd09917">
    <property type="entry name" value="F-box_SF"/>
    <property type="match status" value="1"/>
</dbReference>
<dbReference type="SMART" id="SM00256">
    <property type="entry name" value="FBOX"/>
    <property type="match status" value="1"/>
</dbReference>
<evidence type="ECO:0000259" key="1">
    <source>
        <dbReference type="PROSITE" id="PS50181"/>
    </source>
</evidence>
<dbReference type="InterPro" id="IPR001810">
    <property type="entry name" value="F-box_dom"/>
</dbReference>